<dbReference type="InterPro" id="IPR003892">
    <property type="entry name" value="CUE"/>
</dbReference>
<evidence type="ECO:0000256" key="3">
    <source>
        <dbReference type="ARBA" id="ARBA00022454"/>
    </source>
</evidence>
<dbReference type="EC" id="3.6.4.12" evidence="2"/>
<evidence type="ECO:0000256" key="6">
    <source>
        <dbReference type="SAM" id="Coils"/>
    </source>
</evidence>
<feature type="compositionally biased region" description="Basic and acidic residues" evidence="7">
    <location>
        <begin position="937"/>
        <end position="957"/>
    </location>
</feature>
<feature type="compositionally biased region" description="Basic and acidic residues" evidence="7">
    <location>
        <begin position="839"/>
        <end position="862"/>
    </location>
</feature>
<dbReference type="VEuPathDB" id="CryptoDB:Cvel_7448"/>
<dbReference type="GO" id="GO:0005634">
    <property type="term" value="C:nucleus"/>
    <property type="evidence" value="ECO:0007669"/>
    <property type="project" value="TreeGrafter"/>
</dbReference>
<feature type="compositionally biased region" description="Pro residues" evidence="7">
    <location>
        <begin position="674"/>
        <end position="696"/>
    </location>
</feature>
<feature type="compositionally biased region" description="Basic and acidic residues" evidence="7">
    <location>
        <begin position="1834"/>
        <end position="1844"/>
    </location>
</feature>
<feature type="region of interest" description="Disordered" evidence="7">
    <location>
        <begin position="1822"/>
        <end position="1862"/>
    </location>
</feature>
<dbReference type="CDD" id="cd18793">
    <property type="entry name" value="SF2_C_SNF"/>
    <property type="match status" value="1"/>
</dbReference>
<feature type="domain" description="Helicase C-terminal" evidence="10">
    <location>
        <begin position="1445"/>
        <end position="1621"/>
    </location>
</feature>
<feature type="compositionally biased region" description="Low complexity" evidence="7">
    <location>
        <begin position="1679"/>
        <end position="1688"/>
    </location>
</feature>
<dbReference type="InterPro" id="IPR049730">
    <property type="entry name" value="SNF2/RAD54-like_C"/>
</dbReference>
<evidence type="ECO:0000256" key="5">
    <source>
        <dbReference type="ARBA" id="ARBA00048432"/>
    </source>
</evidence>
<feature type="region of interest" description="Disordered" evidence="7">
    <location>
        <begin position="1881"/>
        <end position="1954"/>
    </location>
</feature>
<feature type="region of interest" description="Disordered" evidence="7">
    <location>
        <begin position="514"/>
        <end position="1014"/>
    </location>
</feature>
<accession>A0A0G4HM55</accession>
<evidence type="ECO:0000256" key="2">
    <source>
        <dbReference type="ARBA" id="ARBA00012551"/>
    </source>
</evidence>
<dbReference type="GO" id="GO:0016787">
    <property type="term" value="F:hydrolase activity"/>
    <property type="evidence" value="ECO:0007669"/>
    <property type="project" value="UniProtKB-KW"/>
</dbReference>
<organism evidence="11">
    <name type="scientific">Chromera velia CCMP2878</name>
    <dbReference type="NCBI Taxonomy" id="1169474"/>
    <lineage>
        <taxon>Eukaryota</taxon>
        <taxon>Sar</taxon>
        <taxon>Alveolata</taxon>
        <taxon>Colpodellida</taxon>
        <taxon>Chromeraceae</taxon>
        <taxon>Chromera</taxon>
    </lineage>
</organism>
<feature type="compositionally biased region" description="Acidic residues" evidence="7">
    <location>
        <begin position="1722"/>
        <end position="1733"/>
    </location>
</feature>
<dbReference type="PROSITE" id="PS51140">
    <property type="entry name" value="CUE"/>
    <property type="match status" value="1"/>
</dbReference>
<dbReference type="InterPro" id="IPR050496">
    <property type="entry name" value="SNF2_RAD54_helicase_repair"/>
</dbReference>
<dbReference type="Gene3D" id="3.40.50.300">
    <property type="entry name" value="P-loop containing nucleotide triphosphate hydrolases"/>
    <property type="match status" value="1"/>
</dbReference>
<dbReference type="PANTHER" id="PTHR45629">
    <property type="entry name" value="SNF2/RAD54 FAMILY MEMBER"/>
    <property type="match status" value="1"/>
</dbReference>
<feature type="region of interest" description="Disordered" evidence="7">
    <location>
        <begin position="1026"/>
        <end position="1062"/>
    </location>
</feature>
<dbReference type="PROSITE" id="PS51194">
    <property type="entry name" value="HELICASE_CTER"/>
    <property type="match status" value="1"/>
</dbReference>
<dbReference type="InterPro" id="IPR014001">
    <property type="entry name" value="Helicase_ATP-bd"/>
</dbReference>
<feature type="compositionally biased region" description="Basic residues" evidence="7">
    <location>
        <begin position="189"/>
        <end position="198"/>
    </location>
</feature>
<feature type="region of interest" description="Disordered" evidence="7">
    <location>
        <begin position="1630"/>
        <end position="1663"/>
    </location>
</feature>
<feature type="compositionally biased region" description="Basic and acidic residues" evidence="7">
    <location>
        <begin position="314"/>
        <end position="340"/>
    </location>
</feature>
<feature type="compositionally biased region" description="Basic and acidic residues" evidence="7">
    <location>
        <begin position="205"/>
        <end position="218"/>
    </location>
</feature>
<feature type="domain" description="CUE" evidence="8">
    <location>
        <begin position="62"/>
        <end position="105"/>
    </location>
</feature>
<feature type="compositionally biased region" description="Low complexity" evidence="7">
    <location>
        <begin position="285"/>
        <end position="303"/>
    </location>
</feature>
<reference evidence="11" key="1">
    <citation type="submission" date="2014-11" db="EMBL/GenBank/DDBJ databases">
        <authorList>
            <person name="Otto D Thomas"/>
            <person name="Naeem Raeece"/>
        </authorList>
    </citation>
    <scope>NUCLEOTIDE SEQUENCE</scope>
</reference>
<protein>
    <recommendedName>
        <fullName evidence="2">DNA helicase</fullName>
        <ecNumber evidence="2">3.6.4.12</ecNumber>
    </recommendedName>
</protein>
<keyword evidence="3" id="KW-0158">Chromosome</keyword>
<dbReference type="EMBL" id="CDMZ01003135">
    <property type="protein sequence ID" value="CEM45227.1"/>
    <property type="molecule type" value="Genomic_DNA"/>
</dbReference>
<feature type="compositionally biased region" description="Low complexity" evidence="7">
    <location>
        <begin position="700"/>
        <end position="718"/>
    </location>
</feature>
<feature type="compositionally biased region" description="Low complexity" evidence="7">
    <location>
        <begin position="422"/>
        <end position="449"/>
    </location>
</feature>
<keyword evidence="4" id="KW-0378">Hydrolase</keyword>
<comment type="subcellular location">
    <subcellularLocation>
        <location evidence="1">Chromosome</location>
    </subcellularLocation>
</comment>
<feature type="region of interest" description="Disordered" evidence="7">
    <location>
        <begin position="1675"/>
        <end position="1737"/>
    </location>
</feature>
<feature type="compositionally biased region" description="Basic and acidic residues" evidence="7">
    <location>
        <begin position="407"/>
        <end position="419"/>
    </location>
</feature>
<feature type="compositionally biased region" description="Low complexity" evidence="7">
    <location>
        <begin position="1881"/>
        <end position="1906"/>
    </location>
</feature>
<feature type="compositionally biased region" description="Low complexity" evidence="7">
    <location>
        <begin position="889"/>
        <end position="911"/>
    </location>
</feature>
<sequence length="2040" mass="223178">MEGNEKCGDDREAGQTTQISPPEEEGAVKGVQEEVPASCSSSSAAVAVGEGDKEKESPWLRSLRNAVTELHTQFPFFSTSQIEIALRQCQRNRNAAIDLLFSQQVDGANPPQRAVTRKQGGAKRKTAAEKPKGKGGASSSSGPSAPVLDVASSSPPSSSSSSSESSSESSYVGTKTKKGQRGRKETSRPKQKQPKRLRVTPGEGAGREDEKKNIREENSSSSSSSSSAVGGVSLQEQESGGDLSRTETRVDESRELQSKKRGEKAESDRKKKRKRKKGKAEKDGASISSDSPDASLSLAGNSKNNKKKKRHKKEEKMEKKEKEKGLSLKELGLSRDREAEGFIPLPALLSNGADRSEIPQETSRTSSQPMQSSSGSRGEVSSSASALRSLTGFLSSKTQVKKGGLGEAERGRSSRREGIGGRAAAASASASGSSSSTAVRRPSPAPAPSALLESLGVRAVSSRQVEKAVEEEMDVSFRLQTHTQELKNLQRVVQERERRLRTLEGLGVRLRMQKLQQQKERGKRERSGEGEGDDAGVEEYRQLLGETQEGRKKIQSHNSELEKLREEVEEKKRARERMGREGGGTGGRDHSQRPEGQRGAVEEELFDLPQKQRGASPPPADIGGVQRLMIPQTQAAEKSQQRKRDIPQGYRELEEGEDGDSSSSGEIEEIYAPPSDPPSPSPLPPSGRPQQNPPPATTNAAAAAAGAGAAAASSSSSAFFHIDPRDIMTRRDREKTKAGYRPHASDKELLRLHLEKEKEREARRKGRQDTHMRRQVESSGAAASSSAAVRVLPPPPASVSAAPAIPVPNLVTGVRVRLKVKRRKEGTDSASKDGFAVSEEGKEKNVKKEQKQQKAPAEAERKRDKKKKSVVQIPRHEQPSGLFGDSEGDGSSFHPSDDSSSSSSGEDSSLSLADERDALSSVGGEGQKKNGRGKKKQQGERRVKKEESDSSRERDSDELSDLSDDFKHVLRASGLLEDADGDRRLGRLDSLSDQGGRVSMHFSGGAPDDTEDWRYEGRIQELKRRSRVKKAKVEEDQGQTGGVVVKREEGDEDEDEEEQEEEDICVEGNFRLPKSLWESLYAYQQEGVRWLWGLHTQRVGGILGDEMGLGKTIQVAAYIGGLVHSKLLEKLPYEEETTWMEAAKFRTNYRREMSRTEKKNTEWLMGAGEDERGRRSTGILIACPATVVRQWQQELHTWCPRVRVCLAHQKELTERLHAARVASSTCGVLITSYESLRKSLDEFLCLPWGVVVLDEGQKIRNPDAEISISVKKLPSAHRLILSGSPIQNDLRELWSLFDFVYPGRLGTLPVFLEQFGDPIKMGGMAHASQARVEAAYRCAVLLRELTSPFLLRRNKAELQDLLALPSKREEVLLCNLSEAQHQVYVKFLAAQRKTLAQENNTYRAFFALGVLRKICNHPDLLLLACPEMERPPDFGTEIRSGKLKVLLEVLALWRREGHRALVFSQTVQMLEVIQNAIIKHNQDAREEEEEGETITGRSGLQRWPYARMDGQTPMTQRLQLVDAFNHPESSIFLMLLTTRVGGLGVNLTGANRVVIFDPDWNPMTDVQARERAWRIGQKKDVTVYRLLAAGTVEEKIYHRQIFKHYLSQKVLEDPRQRRFFKWSDLRDLFSDPPPPPNREAPQAAASLSAAAGARGGGAGRSQERVVQSLVAAARKETSAADAAAPAPSRSRRGLGGFSETGAAAVGLGGRGIRERGGGEGRDEGEEEGEEDGAADEREHNTLLKSLYDRDGIKAAFALDTEGDGDGKKETRQWTEQCKQIAEAALSLVKKSARERSSHSISVPTWTGRKGEAGAPIGLSVSDERQRAKHARREKAREEADEMVKRRMPGPMQDGDAQGGAAVGGAGKQLLARLRAASGRTQAVGASSSSSSSSAAAAASREAAEGQAEGEGGVEGFFSGEGVDEAAGGPFAESFSSANPGREKDRERERGGVRLGASDEKLAASLIEFFHDAAVEVEGGKVVYRRTTGEVLSKFSGGLRPSQSEVFRQILKKMCRLTRGGGPNEPGVWTLRHEFHPEKFE</sequence>
<feature type="compositionally biased region" description="Low complexity" evidence="7">
    <location>
        <begin position="778"/>
        <end position="791"/>
    </location>
</feature>
<dbReference type="PROSITE" id="PS51192">
    <property type="entry name" value="HELICASE_ATP_BIND_1"/>
    <property type="match status" value="1"/>
</dbReference>
<evidence type="ECO:0000259" key="10">
    <source>
        <dbReference type="PROSITE" id="PS51194"/>
    </source>
</evidence>
<dbReference type="CDD" id="cd22254">
    <property type="entry name" value="CSB_WHD"/>
    <property type="match status" value="1"/>
</dbReference>
<dbReference type="Gene3D" id="3.40.50.10810">
    <property type="entry name" value="Tandem AAA-ATPase domain"/>
    <property type="match status" value="1"/>
</dbReference>
<evidence type="ECO:0000256" key="4">
    <source>
        <dbReference type="ARBA" id="ARBA00022801"/>
    </source>
</evidence>
<feature type="compositionally biased region" description="Basic and acidic residues" evidence="7">
    <location>
        <begin position="1940"/>
        <end position="1954"/>
    </location>
</feature>
<feature type="domain" description="Helicase ATP-binding" evidence="9">
    <location>
        <begin position="1092"/>
        <end position="1303"/>
    </location>
</feature>
<proteinExistence type="predicted"/>
<dbReference type="PANTHER" id="PTHR45629:SF7">
    <property type="entry name" value="DNA EXCISION REPAIR PROTEIN ERCC-6-RELATED"/>
    <property type="match status" value="1"/>
</dbReference>
<evidence type="ECO:0000259" key="8">
    <source>
        <dbReference type="PROSITE" id="PS51140"/>
    </source>
</evidence>
<feature type="region of interest" description="Disordered" evidence="7">
    <location>
        <begin position="1"/>
        <end position="57"/>
    </location>
</feature>
<evidence type="ECO:0000256" key="1">
    <source>
        <dbReference type="ARBA" id="ARBA00004286"/>
    </source>
</evidence>
<feature type="compositionally biased region" description="Low complexity" evidence="7">
    <location>
        <begin position="798"/>
        <end position="808"/>
    </location>
</feature>
<keyword evidence="6" id="KW-0175">Coiled coil</keyword>
<evidence type="ECO:0000259" key="9">
    <source>
        <dbReference type="PROSITE" id="PS51192"/>
    </source>
</evidence>
<dbReference type="GO" id="GO:0005524">
    <property type="term" value="F:ATP binding"/>
    <property type="evidence" value="ECO:0007669"/>
    <property type="project" value="InterPro"/>
</dbReference>
<feature type="region of interest" description="Disordered" evidence="7">
    <location>
        <begin position="103"/>
        <end position="449"/>
    </location>
</feature>
<name>A0A0G4HM55_9ALVE</name>
<dbReference type="InterPro" id="IPR001650">
    <property type="entry name" value="Helicase_C-like"/>
</dbReference>
<gene>
    <name evidence="11" type="ORF">Cvel_7448</name>
</gene>
<dbReference type="GO" id="GO:0003678">
    <property type="term" value="F:DNA helicase activity"/>
    <property type="evidence" value="ECO:0007669"/>
    <property type="project" value="UniProtKB-EC"/>
</dbReference>
<feature type="compositionally biased region" description="Basic and acidic residues" evidence="7">
    <location>
        <begin position="722"/>
        <end position="776"/>
    </location>
</feature>
<feature type="compositionally biased region" description="Basic and acidic residues" evidence="7">
    <location>
        <begin position="517"/>
        <end position="529"/>
    </location>
</feature>
<dbReference type="Pfam" id="PF00176">
    <property type="entry name" value="SNF2-rel_dom"/>
    <property type="match status" value="1"/>
</dbReference>
<dbReference type="GO" id="GO:0005694">
    <property type="term" value="C:chromosome"/>
    <property type="evidence" value="ECO:0007669"/>
    <property type="project" value="UniProtKB-SubCell"/>
</dbReference>
<feature type="compositionally biased region" description="Low complexity" evidence="7">
    <location>
        <begin position="1639"/>
        <end position="1652"/>
    </location>
</feature>
<feature type="compositionally biased region" description="Low complexity" evidence="7">
    <location>
        <begin position="37"/>
        <end position="48"/>
    </location>
</feature>
<feature type="compositionally biased region" description="Basic residues" evidence="7">
    <location>
        <begin position="304"/>
        <end position="313"/>
    </location>
</feature>
<comment type="catalytic activity">
    <reaction evidence="5">
        <text>ATP + H2O = ADP + phosphate + H(+)</text>
        <dbReference type="Rhea" id="RHEA:13065"/>
        <dbReference type="ChEBI" id="CHEBI:15377"/>
        <dbReference type="ChEBI" id="CHEBI:15378"/>
        <dbReference type="ChEBI" id="CHEBI:30616"/>
        <dbReference type="ChEBI" id="CHEBI:43474"/>
        <dbReference type="ChEBI" id="CHEBI:456216"/>
        <dbReference type="EC" id="3.6.4.12"/>
    </reaction>
    <physiologicalReaction direction="left-to-right" evidence="5">
        <dbReference type="Rhea" id="RHEA:13066"/>
    </physiologicalReaction>
</comment>
<dbReference type="SMART" id="SM00490">
    <property type="entry name" value="HELICc"/>
    <property type="match status" value="1"/>
</dbReference>
<feature type="compositionally biased region" description="Basic and acidic residues" evidence="7">
    <location>
        <begin position="587"/>
        <end position="596"/>
    </location>
</feature>
<dbReference type="InterPro" id="IPR000330">
    <property type="entry name" value="SNF2_N"/>
</dbReference>
<dbReference type="InterPro" id="IPR038718">
    <property type="entry name" value="SNF2-like_sf"/>
</dbReference>
<evidence type="ECO:0000256" key="7">
    <source>
        <dbReference type="SAM" id="MobiDB-lite"/>
    </source>
</evidence>
<feature type="compositionally biased region" description="Basic and acidic residues" evidence="7">
    <location>
        <begin position="1"/>
        <end position="13"/>
    </location>
</feature>
<dbReference type="SUPFAM" id="SSF52540">
    <property type="entry name" value="P-loop containing nucleoside triphosphate hydrolases"/>
    <property type="match status" value="2"/>
</dbReference>
<feature type="compositionally biased region" description="Basic and acidic residues" evidence="7">
    <location>
        <begin position="559"/>
        <end position="580"/>
    </location>
</feature>
<feature type="compositionally biased region" description="Basic residues" evidence="7">
    <location>
        <begin position="270"/>
        <end position="279"/>
    </location>
</feature>
<dbReference type="GO" id="GO:0006283">
    <property type="term" value="P:transcription-coupled nucleotide-excision repair"/>
    <property type="evidence" value="ECO:0007669"/>
    <property type="project" value="TreeGrafter"/>
</dbReference>
<feature type="compositionally biased region" description="Acidic residues" evidence="7">
    <location>
        <begin position="1050"/>
        <end position="1062"/>
    </location>
</feature>
<feature type="compositionally biased region" description="Basic and acidic residues" evidence="7">
    <location>
        <begin position="244"/>
        <end position="269"/>
    </location>
</feature>
<dbReference type="InterPro" id="IPR027417">
    <property type="entry name" value="P-loop_NTPase"/>
</dbReference>
<feature type="compositionally biased region" description="Basic and acidic residues" evidence="7">
    <location>
        <begin position="1711"/>
        <end position="1721"/>
    </location>
</feature>
<evidence type="ECO:0000313" key="11">
    <source>
        <dbReference type="EMBL" id="CEM45227.1"/>
    </source>
</evidence>
<dbReference type="FunFam" id="3.40.50.10810:FF:000094">
    <property type="entry name" value="DNA excision repair protein ERCC-6"/>
    <property type="match status" value="1"/>
</dbReference>
<dbReference type="GO" id="GO:0043130">
    <property type="term" value="F:ubiquitin binding"/>
    <property type="evidence" value="ECO:0007669"/>
    <property type="project" value="InterPro"/>
</dbReference>
<feature type="coiled-coil region" evidence="6">
    <location>
        <begin position="479"/>
        <end position="506"/>
    </location>
</feature>
<feature type="compositionally biased region" description="Low complexity" evidence="7">
    <location>
        <begin position="362"/>
        <end position="386"/>
    </location>
</feature>
<dbReference type="SMART" id="SM00487">
    <property type="entry name" value="DEXDc"/>
    <property type="match status" value="1"/>
</dbReference>
<dbReference type="Pfam" id="PF00271">
    <property type="entry name" value="Helicase_C"/>
    <property type="match status" value="1"/>
</dbReference>
<feature type="compositionally biased region" description="Low complexity" evidence="7">
    <location>
        <begin position="137"/>
        <end position="174"/>
    </location>
</feature>